<protein>
    <submittedName>
        <fullName evidence="3">Uncharacterized membrane protein</fullName>
    </submittedName>
</protein>
<evidence type="ECO:0000313" key="3">
    <source>
        <dbReference type="EMBL" id="SNZ17333.1"/>
    </source>
</evidence>
<feature type="transmembrane region" description="Helical" evidence="1">
    <location>
        <begin position="50"/>
        <end position="69"/>
    </location>
</feature>
<dbReference type="InterPro" id="IPR026272">
    <property type="entry name" value="SdpI"/>
</dbReference>
<proteinExistence type="predicted"/>
<dbReference type="InterPro" id="IPR012867">
    <property type="entry name" value="DUF1648"/>
</dbReference>
<dbReference type="Proteomes" id="UP000219453">
    <property type="component" value="Unassembled WGS sequence"/>
</dbReference>
<gene>
    <name evidence="3" type="ORF">SAMN06269185_2987</name>
</gene>
<name>A0A285P801_NATPI</name>
<feature type="transmembrane region" description="Helical" evidence="1">
    <location>
        <begin position="89"/>
        <end position="111"/>
    </location>
</feature>
<keyword evidence="4" id="KW-1185">Reference proteome</keyword>
<dbReference type="OrthoDB" id="102247at2157"/>
<reference evidence="4" key="1">
    <citation type="submission" date="2017-09" db="EMBL/GenBank/DDBJ databases">
        <authorList>
            <person name="Varghese N."/>
            <person name="Submissions S."/>
        </authorList>
    </citation>
    <scope>NUCLEOTIDE SEQUENCE [LARGE SCALE GENOMIC DNA]</scope>
    <source>
        <strain evidence="4">DSM 27208</strain>
    </source>
</reference>
<dbReference type="Pfam" id="PF13630">
    <property type="entry name" value="SdpI"/>
    <property type="match status" value="1"/>
</dbReference>
<evidence type="ECO:0000313" key="4">
    <source>
        <dbReference type="Proteomes" id="UP000219453"/>
    </source>
</evidence>
<dbReference type="Pfam" id="PF07853">
    <property type="entry name" value="DUF1648"/>
    <property type="match status" value="1"/>
</dbReference>
<keyword evidence="1" id="KW-0472">Membrane</keyword>
<dbReference type="InterPro" id="IPR025962">
    <property type="entry name" value="SdpI/YhfL"/>
</dbReference>
<dbReference type="PANTHER" id="PTHR37810">
    <property type="entry name" value="IMMUNITY PROTEIN SDPI"/>
    <property type="match status" value="1"/>
</dbReference>
<dbReference type="EMBL" id="OBEJ01000005">
    <property type="protein sequence ID" value="SNZ17333.1"/>
    <property type="molecule type" value="Genomic_DNA"/>
</dbReference>
<dbReference type="AlphaFoldDB" id="A0A285P801"/>
<evidence type="ECO:0000256" key="1">
    <source>
        <dbReference type="SAM" id="Phobius"/>
    </source>
</evidence>
<dbReference type="PANTHER" id="PTHR37810:SF5">
    <property type="entry name" value="IMMUNITY PROTEIN SDPI"/>
    <property type="match status" value="1"/>
</dbReference>
<dbReference type="RefSeq" id="WP_097009880.1">
    <property type="nucleotide sequence ID" value="NZ_OBEJ01000005.1"/>
</dbReference>
<keyword evidence="1" id="KW-1133">Transmembrane helix</keyword>
<evidence type="ECO:0000259" key="2">
    <source>
        <dbReference type="Pfam" id="PF07853"/>
    </source>
</evidence>
<dbReference type="PIRSF" id="PIRSF038959">
    <property type="entry name" value="SdpI"/>
    <property type="match status" value="1"/>
</dbReference>
<sequence length="213" mass="22603">MNARNRRAATIALVGIAALASAAVYGDLPAEMAIHWGPSGVADGWADRAVGAFLLPGLMAVLAAVLWAVPRLDPREENYASFRPTYDWFVVGVLALLVYVHGLVLATNLGVDVSMTRALVPAIAALYYGVGHLLDGIAPNWFVGIRTPWTLADDRVWERTHAVGGRLFKLAGVLSLGGLVAGEYAIVFLVGPVLLAALAATAYSYRAYSKLSN</sequence>
<feature type="domain" description="DUF1648" evidence="2">
    <location>
        <begin position="13"/>
        <end position="59"/>
    </location>
</feature>
<accession>A0A285P801</accession>
<feature type="transmembrane region" description="Helical" evidence="1">
    <location>
        <begin position="184"/>
        <end position="205"/>
    </location>
</feature>
<organism evidence="3 4">
    <name type="scientific">Natronoarchaeum philippinense</name>
    <dbReference type="NCBI Taxonomy" id="558529"/>
    <lineage>
        <taxon>Archaea</taxon>
        <taxon>Methanobacteriati</taxon>
        <taxon>Methanobacteriota</taxon>
        <taxon>Stenosarchaea group</taxon>
        <taxon>Halobacteria</taxon>
        <taxon>Halobacteriales</taxon>
        <taxon>Natronoarchaeaceae</taxon>
    </lineage>
</organism>
<dbReference type="GO" id="GO:0009636">
    <property type="term" value="P:response to toxic substance"/>
    <property type="evidence" value="ECO:0007669"/>
    <property type="project" value="TreeGrafter"/>
</dbReference>
<keyword evidence="1" id="KW-0812">Transmembrane</keyword>